<name>A0AAN9C3Z4_9CAEN</name>
<evidence type="ECO:0000313" key="3">
    <source>
        <dbReference type="EMBL" id="KAK7113995.1"/>
    </source>
</evidence>
<keyword evidence="4" id="KW-1185">Reference proteome</keyword>
<feature type="compositionally biased region" description="Basic and acidic residues" evidence="2">
    <location>
        <begin position="246"/>
        <end position="256"/>
    </location>
</feature>
<feature type="region of interest" description="Disordered" evidence="2">
    <location>
        <begin position="270"/>
        <end position="295"/>
    </location>
</feature>
<feature type="coiled-coil region" evidence="1">
    <location>
        <begin position="502"/>
        <end position="637"/>
    </location>
</feature>
<accession>A0AAN9C3Z4</accession>
<dbReference type="PANTHER" id="PTHR36170:SF1">
    <property type="entry name" value="CENTROSOMAL PROTEIN OF 89 KDA"/>
    <property type="match status" value="1"/>
</dbReference>
<evidence type="ECO:0000313" key="4">
    <source>
        <dbReference type="Proteomes" id="UP001374579"/>
    </source>
</evidence>
<dbReference type="GO" id="GO:0007268">
    <property type="term" value="P:chemical synaptic transmission"/>
    <property type="evidence" value="ECO:0007669"/>
    <property type="project" value="InterPro"/>
</dbReference>
<dbReference type="AlphaFoldDB" id="A0AAN9C3Z4"/>
<feature type="compositionally biased region" description="Basic and acidic residues" evidence="2">
    <location>
        <begin position="225"/>
        <end position="237"/>
    </location>
</feature>
<dbReference type="PANTHER" id="PTHR36170">
    <property type="entry name" value="CENTROSOMAL PROTEIN OF 89 KDA"/>
    <property type="match status" value="1"/>
</dbReference>
<feature type="region of interest" description="Disordered" evidence="2">
    <location>
        <begin position="205"/>
        <end position="256"/>
    </location>
</feature>
<dbReference type="GO" id="GO:0045202">
    <property type="term" value="C:synapse"/>
    <property type="evidence" value="ECO:0007669"/>
    <property type="project" value="GOC"/>
</dbReference>
<evidence type="ECO:0008006" key="5">
    <source>
        <dbReference type="Google" id="ProtNLM"/>
    </source>
</evidence>
<proteinExistence type="predicted"/>
<feature type="coiled-coil region" evidence="1">
    <location>
        <begin position="409"/>
        <end position="447"/>
    </location>
</feature>
<feature type="coiled-coil region" evidence="1">
    <location>
        <begin position="709"/>
        <end position="757"/>
    </location>
</feature>
<evidence type="ECO:0000256" key="1">
    <source>
        <dbReference type="SAM" id="Coils"/>
    </source>
</evidence>
<feature type="compositionally biased region" description="Low complexity" evidence="2">
    <location>
        <begin position="281"/>
        <end position="292"/>
    </location>
</feature>
<feature type="coiled-coil region" evidence="1">
    <location>
        <begin position="303"/>
        <end position="371"/>
    </location>
</feature>
<sequence>MVLKKGRKKTGAALELIGPALIPAVALTAVPRIPPPQPPTGTPIGLASAVFSASFPGRAMGEASRSGEDGGALSDPESSLYDYQQMEEAGYTTVGFGTWPNQNRKSYSDRNRVPTPPFVRKAGTVGVVSQSGDMYHILDPDEDEASEADLYAIPMKGKGPGRKKGASQTTLNEDGVSLDRTQRDVREAMQAVHDMPVEDTMMRVSQNRQASVSYPGSSSGRGTLRKGESDDGQRSDDGAPPLPPHPFEDGGHQQTEVKEVMEEAYVALREEATPAGGSGSGRLSSRRTGTPRDAASFSMEMEVHRLREENHQLHEEVLNLRKVAAAIRVGDQEGAESMLQSHQLDELREENEVLKNAVGRVNQELSRYQAKFRPLSDEDRSRLQGLPADGPVPSWLINKRYLAPLFLAYDDLIQEKEEAMRQCQEELQALKKRTDEVVRENQRLQMKGGGGGGGTGRIDASDWQQLQEQARLVLEENQILIEQLDVQQNKVKDLCSTHVHEVSRLTKRLTTIETEKEEAERELDETRHKYKNVKQRYDKVLLESGSHMTMQDHINNVADLKRSVTEEKEQFDKEKEKMANRLKASDEERNHQTLAAIEVSAENKQLRAEIRALHKALRRSQNKMLIFQKAIQQSENKELITQNELANVIKIVEKTALERDTAFKVVKEQQRDCKDTVTQMVGNSVVMGKMEEKLKMYKMKASAKLQTVAEKLKEQDDSFNRQRQEYEREIRYLRLLVKEKEELINEMEGAKKGVEEDLEMVWQAASSENQRLKDTLRTSVYKLREHPSLRDALDEDEEMERLVHFSE</sequence>
<dbReference type="EMBL" id="JBAMIC010000001">
    <property type="protein sequence ID" value="KAK7113995.1"/>
    <property type="molecule type" value="Genomic_DNA"/>
</dbReference>
<feature type="region of interest" description="Disordered" evidence="2">
    <location>
        <begin position="154"/>
        <end position="177"/>
    </location>
</feature>
<dbReference type="GO" id="GO:0097539">
    <property type="term" value="C:ciliary transition fiber"/>
    <property type="evidence" value="ECO:0007669"/>
    <property type="project" value="TreeGrafter"/>
</dbReference>
<organism evidence="3 4">
    <name type="scientific">Littorina saxatilis</name>
    <dbReference type="NCBI Taxonomy" id="31220"/>
    <lineage>
        <taxon>Eukaryota</taxon>
        <taxon>Metazoa</taxon>
        <taxon>Spiralia</taxon>
        <taxon>Lophotrochozoa</taxon>
        <taxon>Mollusca</taxon>
        <taxon>Gastropoda</taxon>
        <taxon>Caenogastropoda</taxon>
        <taxon>Littorinimorpha</taxon>
        <taxon>Littorinoidea</taxon>
        <taxon>Littorinidae</taxon>
        <taxon>Littorina</taxon>
    </lineage>
</organism>
<dbReference type="GO" id="GO:0007005">
    <property type="term" value="P:mitochondrion organization"/>
    <property type="evidence" value="ECO:0007669"/>
    <property type="project" value="InterPro"/>
</dbReference>
<dbReference type="GO" id="GO:0060271">
    <property type="term" value="P:cilium assembly"/>
    <property type="evidence" value="ECO:0007669"/>
    <property type="project" value="InterPro"/>
</dbReference>
<dbReference type="InterPro" id="IPR033545">
    <property type="entry name" value="CEP89"/>
</dbReference>
<keyword evidence="1" id="KW-0175">Coiled coil</keyword>
<evidence type="ECO:0000256" key="2">
    <source>
        <dbReference type="SAM" id="MobiDB-lite"/>
    </source>
</evidence>
<protein>
    <recommendedName>
        <fullName evidence="5">Centrosomal protein of 89 kDa</fullName>
    </recommendedName>
</protein>
<dbReference type="GO" id="GO:0005814">
    <property type="term" value="C:centriole"/>
    <property type="evidence" value="ECO:0007669"/>
    <property type="project" value="InterPro"/>
</dbReference>
<gene>
    <name evidence="3" type="ORF">V1264_000133</name>
</gene>
<comment type="caution">
    <text evidence="3">The sequence shown here is derived from an EMBL/GenBank/DDBJ whole genome shotgun (WGS) entry which is preliminary data.</text>
</comment>
<reference evidence="3 4" key="1">
    <citation type="submission" date="2024-02" db="EMBL/GenBank/DDBJ databases">
        <title>Chromosome-scale genome assembly of the rough periwinkle Littorina saxatilis.</title>
        <authorList>
            <person name="De Jode A."/>
            <person name="Faria R."/>
            <person name="Formenti G."/>
            <person name="Sims Y."/>
            <person name="Smith T.P."/>
            <person name="Tracey A."/>
            <person name="Wood J.M.D."/>
            <person name="Zagrodzka Z.B."/>
            <person name="Johannesson K."/>
            <person name="Butlin R.K."/>
            <person name="Leder E.H."/>
        </authorList>
    </citation>
    <scope>NUCLEOTIDE SEQUENCE [LARGE SCALE GENOMIC DNA]</scope>
    <source>
        <strain evidence="3">Snail1</strain>
        <tissue evidence="3">Muscle</tissue>
    </source>
</reference>
<dbReference type="Proteomes" id="UP001374579">
    <property type="component" value="Unassembled WGS sequence"/>
</dbReference>
<feature type="compositionally biased region" description="Polar residues" evidence="2">
    <location>
        <begin position="205"/>
        <end position="221"/>
    </location>
</feature>